<feature type="compositionally biased region" description="Basic and acidic residues" evidence="1">
    <location>
        <begin position="14"/>
        <end position="25"/>
    </location>
</feature>
<feature type="transmembrane region" description="Helical" evidence="2">
    <location>
        <begin position="31"/>
        <end position="54"/>
    </location>
</feature>
<feature type="transmembrane region" description="Helical" evidence="2">
    <location>
        <begin position="112"/>
        <end position="134"/>
    </location>
</feature>
<organism evidence="3 4">
    <name type="scientific">Streptomyces flavofungini</name>
    <dbReference type="NCBI Taxonomy" id="68200"/>
    <lineage>
        <taxon>Bacteria</taxon>
        <taxon>Bacillati</taxon>
        <taxon>Actinomycetota</taxon>
        <taxon>Actinomycetes</taxon>
        <taxon>Kitasatosporales</taxon>
        <taxon>Streptomycetaceae</taxon>
        <taxon>Streptomyces</taxon>
    </lineage>
</organism>
<keyword evidence="2" id="KW-1133">Transmembrane helix</keyword>
<gene>
    <name evidence="3" type="ORF">JGB26_11690</name>
</gene>
<dbReference type="EMBL" id="JAEKOZ010000006">
    <property type="protein sequence ID" value="MBJ3807772.1"/>
    <property type="molecule type" value="Genomic_DNA"/>
</dbReference>
<feature type="region of interest" description="Disordered" evidence="1">
    <location>
        <begin position="1"/>
        <end position="25"/>
    </location>
</feature>
<evidence type="ECO:0000256" key="2">
    <source>
        <dbReference type="SAM" id="Phobius"/>
    </source>
</evidence>
<name>A0ABS0X3L3_9ACTN</name>
<evidence type="ECO:0000313" key="3">
    <source>
        <dbReference type="EMBL" id="MBJ3807772.1"/>
    </source>
</evidence>
<evidence type="ECO:0008006" key="5">
    <source>
        <dbReference type="Google" id="ProtNLM"/>
    </source>
</evidence>
<evidence type="ECO:0000313" key="4">
    <source>
        <dbReference type="Proteomes" id="UP000634780"/>
    </source>
</evidence>
<keyword evidence="2" id="KW-0472">Membrane</keyword>
<comment type="caution">
    <text evidence="3">The sequence shown here is derived from an EMBL/GenBank/DDBJ whole genome shotgun (WGS) entry which is preliminary data.</text>
</comment>
<protein>
    <recommendedName>
        <fullName evidence="5">Integral membrane protein</fullName>
    </recommendedName>
</protein>
<reference evidence="3 4" key="1">
    <citation type="submission" date="2020-12" db="EMBL/GenBank/DDBJ databases">
        <title>Streptomyces typhae sp. nov., a novel endophytic actinomycete isolated from the root of cattail pollen (Typha angustifolia L.).</title>
        <authorList>
            <person name="Peng C."/>
            <person name="Liu C."/>
        </authorList>
    </citation>
    <scope>NUCLEOTIDE SEQUENCE [LARGE SCALE GENOMIC DNA]</scope>
    <source>
        <strain evidence="3 4">JCM 4753</strain>
    </source>
</reference>
<sequence length="146" mass="15014">MQTIGIKAAATSTEEPHQDPGREPRAASADLTPLLAGVAVAAGCVGAAFALLGLSSPLRAPFVLFFLLAAPGFALSPWLRGLDGWARVVACGSAALVVNLLVAQVMLALHAWSIRGGVAAVGALSVLVFLSALARRVRHRAPSRRT</sequence>
<keyword evidence="4" id="KW-1185">Reference proteome</keyword>
<dbReference type="RefSeq" id="WP_190119045.1">
    <property type="nucleotide sequence ID" value="NZ_BMVR01000013.1"/>
</dbReference>
<evidence type="ECO:0000256" key="1">
    <source>
        <dbReference type="SAM" id="MobiDB-lite"/>
    </source>
</evidence>
<proteinExistence type="predicted"/>
<accession>A0ABS0X3L3</accession>
<keyword evidence="2" id="KW-0812">Transmembrane</keyword>
<dbReference type="Proteomes" id="UP000634780">
    <property type="component" value="Unassembled WGS sequence"/>
</dbReference>
<feature type="transmembrane region" description="Helical" evidence="2">
    <location>
        <begin position="60"/>
        <end position="79"/>
    </location>
</feature>
<feature type="transmembrane region" description="Helical" evidence="2">
    <location>
        <begin position="86"/>
        <end position="106"/>
    </location>
</feature>